<accession>A0A423T537</accession>
<dbReference type="OrthoDB" id="3990054at2759"/>
<comment type="caution">
    <text evidence="10">The sequence shown here is derived from an EMBL/GenBank/DDBJ whole genome shotgun (WGS) entry which is preliminary data.</text>
</comment>
<dbReference type="SMR" id="A0A423T537"/>
<keyword evidence="5 9" id="KW-1133">Transmembrane helix</keyword>
<evidence type="ECO:0000256" key="1">
    <source>
        <dbReference type="ARBA" id="ARBA00004477"/>
    </source>
</evidence>
<evidence type="ECO:0000256" key="7">
    <source>
        <dbReference type="ARBA" id="ARBA00023136"/>
    </source>
</evidence>
<protein>
    <recommendedName>
        <fullName evidence="2">Seipin</fullName>
    </recommendedName>
</protein>
<gene>
    <name evidence="10" type="ORF">C7M84_010182</name>
</gene>
<dbReference type="PANTHER" id="PTHR21212">
    <property type="entry name" value="BERNARDINELLI-SEIP CONGENITAL LIPODYSTROPHY 2 HOMOLOG BSCL2 PROTEIN"/>
    <property type="match status" value="1"/>
</dbReference>
<feature type="transmembrane region" description="Helical" evidence="9">
    <location>
        <begin position="238"/>
        <end position="261"/>
    </location>
</feature>
<sequence length="415" mass="45954">MVQLIGNYIDTKKKATWRYIEEWQGTLYSMVVFGATMVVMFWASVFLYTSFYFTYMPQESITWPIHFQYNACEDRPGICTNPEAIISVTDPARGTLLARGQKYRVVVDLEMPESTTNQRLGNEPQPFSSGMFLVSMDMRSHGGESLRQASRSTMLRYKSSLLQTISTMAFAPFFLYGVQEEKQMVTVELFSQYEEDPVTPLSEVYVRLATKHVELYGAQLRIHAVFSGLRYLMYHYPLTAAALGIGICMVFLSAVVIFSWYQFSGSAGKQLGGPRQVNFPNGRATGIGPGRSAGAGVQPMDALPKVVPAAARNAGLEIPPKAKEEPLNEEAPKEVGKDEKGDLEGGAALPVEHETGENDGPGHQGSEAEGRDSDEFEVVCPSKNPVNEETKRKLSSACDEDTVLRQRIQPVDAEP</sequence>
<dbReference type="STRING" id="6689.A0A423T537"/>
<evidence type="ECO:0000256" key="3">
    <source>
        <dbReference type="ARBA" id="ARBA00022692"/>
    </source>
</evidence>
<dbReference type="GO" id="GO:0005789">
    <property type="term" value="C:endoplasmic reticulum membrane"/>
    <property type="evidence" value="ECO:0007669"/>
    <property type="project" value="UniProtKB-SubCell"/>
</dbReference>
<feature type="compositionally biased region" description="Basic and acidic residues" evidence="8">
    <location>
        <begin position="320"/>
        <end position="343"/>
    </location>
</feature>
<comment type="subcellular location">
    <subcellularLocation>
        <location evidence="1">Endoplasmic reticulum membrane</location>
        <topology evidence="1">Multi-pass membrane protein</topology>
    </subcellularLocation>
</comment>
<evidence type="ECO:0000313" key="11">
    <source>
        <dbReference type="Proteomes" id="UP000283509"/>
    </source>
</evidence>
<name>A0A423T537_PENVA</name>
<reference evidence="10 11" key="2">
    <citation type="submission" date="2019-01" db="EMBL/GenBank/DDBJ databases">
        <title>The decoding of complex shrimp genome reveals the adaptation for benthos swimmer, frequently molting mechanism and breeding impact on genome.</title>
        <authorList>
            <person name="Sun Y."/>
            <person name="Gao Y."/>
            <person name="Yu Y."/>
        </authorList>
    </citation>
    <scope>NUCLEOTIDE SEQUENCE [LARGE SCALE GENOMIC DNA]</scope>
    <source>
        <tissue evidence="10">Muscle</tissue>
    </source>
</reference>
<dbReference type="Pfam" id="PF06775">
    <property type="entry name" value="Seipin"/>
    <property type="match status" value="1"/>
</dbReference>
<keyword evidence="6" id="KW-0443">Lipid metabolism</keyword>
<dbReference type="AlphaFoldDB" id="A0A423T537"/>
<proteinExistence type="predicted"/>
<feature type="region of interest" description="Disordered" evidence="8">
    <location>
        <begin position="315"/>
        <end position="415"/>
    </location>
</feature>
<keyword evidence="11" id="KW-1185">Reference proteome</keyword>
<keyword evidence="4" id="KW-0256">Endoplasmic reticulum</keyword>
<evidence type="ECO:0000256" key="9">
    <source>
        <dbReference type="SAM" id="Phobius"/>
    </source>
</evidence>
<evidence type="ECO:0000256" key="6">
    <source>
        <dbReference type="ARBA" id="ARBA00023098"/>
    </source>
</evidence>
<dbReference type="Proteomes" id="UP000283509">
    <property type="component" value="Unassembled WGS sequence"/>
</dbReference>
<evidence type="ECO:0000256" key="8">
    <source>
        <dbReference type="SAM" id="MobiDB-lite"/>
    </source>
</evidence>
<dbReference type="GO" id="GO:0006629">
    <property type="term" value="P:lipid metabolic process"/>
    <property type="evidence" value="ECO:0007669"/>
    <property type="project" value="UniProtKB-KW"/>
</dbReference>
<keyword evidence="7 9" id="KW-0472">Membrane</keyword>
<evidence type="ECO:0000313" key="10">
    <source>
        <dbReference type="EMBL" id="ROT71495.1"/>
    </source>
</evidence>
<dbReference type="PANTHER" id="PTHR21212:SF0">
    <property type="entry name" value="SEIPIN"/>
    <property type="match status" value="1"/>
</dbReference>
<evidence type="ECO:0000256" key="5">
    <source>
        <dbReference type="ARBA" id="ARBA00022989"/>
    </source>
</evidence>
<dbReference type="EMBL" id="QCYY01002289">
    <property type="protein sequence ID" value="ROT71495.1"/>
    <property type="molecule type" value="Genomic_DNA"/>
</dbReference>
<feature type="transmembrane region" description="Helical" evidence="9">
    <location>
        <begin position="160"/>
        <end position="178"/>
    </location>
</feature>
<organism evidence="10 11">
    <name type="scientific">Penaeus vannamei</name>
    <name type="common">Whiteleg shrimp</name>
    <name type="synonym">Litopenaeus vannamei</name>
    <dbReference type="NCBI Taxonomy" id="6689"/>
    <lineage>
        <taxon>Eukaryota</taxon>
        <taxon>Metazoa</taxon>
        <taxon>Ecdysozoa</taxon>
        <taxon>Arthropoda</taxon>
        <taxon>Crustacea</taxon>
        <taxon>Multicrustacea</taxon>
        <taxon>Malacostraca</taxon>
        <taxon>Eumalacostraca</taxon>
        <taxon>Eucarida</taxon>
        <taxon>Decapoda</taxon>
        <taxon>Dendrobranchiata</taxon>
        <taxon>Penaeoidea</taxon>
        <taxon>Penaeidae</taxon>
        <taxon>Penaeus</taxon>
    </lineage>
</organism>
<reference evidence="10 11" key="1">
    <citation type="submission" date="2018-04" db="EMBL/GenBank/DDBJ databases">
        <authorList>
            <person name="Zhang X."/>
            <person name="Yuan J."/>
            <person name="Li F."/>
            <person name="Xiang J."/>
        </authorList>
    </citation>
    <scope>NUCLEOTIDE SEQUENCE [LARGE SCALE GENOMIC DNA]</scope>
    <source>
        <tissue evidence="10">Muscle</tissue>
    </source>
</reference>
<dbReference type="GO" id="GO:0140042">
    <property type="term" value="P:lipid droplet formation"/>
    <property type="evidence" value="ECO:0007669"/>
    <property type="project" value="UniProtKB-ARBA"/>
</dbReference>
<evidence type="ECO:0000256" key="2">
    <source>
        <dbReference type="ARBA" id="ARBA00022064"/>
    </source>
</evidence>
<dbReference type="InterPro" id="IPR009617">
    <property type="entry name" value="Seipin"/>
</dbReference>
<feature type="transmembrane region" description="Helical" evidence="9">
    <location>
        <begin position="27"/>
        <end position="48"/>
    </location>
</feature>
<keyword evidence="3 9" id="KW-0812">Transmembrane</keyword>
<dbReference type="CDD" id="cd23995">
    <property type="entry name" value="Seipin_BSCL2_like"/>
    <property type="match status" value="1"/>
</dbReference>
<evidence type="ECO:0000256" key="4">
    <source>
        <dbReference type="ARBA" id="ARBA00022824"/>
    </source>
</evidence>